<dbReference type="Proteomes" id="UP001148786">
    <property type="component" value="Unassembled WGS sequence"/>
</dbReference>
<dbReference type="InterPro" id="IPR025662">
    <property type="entry name" value="Sigma_54_int_dom_ATP-bd_1"/>
</dbReference>
<dbReference type="CDD" id="cd00882">
    <property type="entry name" value="Ras_like_GTPase"/>
    <property type="match status" value="1"/>
</dbReference>
<dbReference type="InterPro" id="IPR006073">
    <property type="entry name" value="GTP-bd"/>
</dbReference>
<dbReference type="OrthoDB" id="8954335at2759"/>
<reference evidence="3" key="1">
    <citation type="submission" date="2022-07" db="EMBL/GenBank/DDBJ databases">
        <title>Genome Sequence of Agrocybe chaxingu.</title>
        <authorList>
            <person name="Buettner E."/>
        </authorList>
    </citation>
    <scope>NUCLEOTIDE SEQUENCE</scope>
    <source>
        <strain evidence="3">MP-N11</strain>
    </source>
</reference>
<dbReference type="AlphaFoldDB" id="A0A9W8MRS6"/>
<dbReference type="GO" id="GO:0005525">
    <property type="term" value="F:GTP binding"/>
    <property type="evidence" value="ECO:0007669"/>
    <property type="project" value="InterPro"/>
</dbReference>
<evidence type="ECO:0000313" key="4">
    <source>
        <dbReference type="Proteomes" id="UP001148786"/>
    </source>
</evidence>
<proteinExistence type="predicted"/>
<evidence type="ECO:0000313" key="3">
    <source>
        <dbReference type="EMBL" id="KAJ3494496.1"/>
    </source>
</evidence>
<gene>
    <name evidence="3" type="ORF">NLJ89_g10795</name>
</gene>
<dbReference type="Gene3D" id="3.40.50.300">
    <property type="entry name" value="P-loop containing nucleotide triphosphate hydrolases"/>
    <property type="match status" value="1"/>
</dbReference>
<dbReference type="SUPFAM" id="SSF52540">
    <property type="entry name" value="P-loop containing nucleoside triphosphate hydrolases"/>
    <property type="match status" value="1"/>
</dbReference>
<organism evidence="3 4">
    <name type="scientific">Agrocybe chaxingu</name>
    <dbReference type="NCBI Taxonomy" id="84603"/>
    <lineage>
        <taxon>Eukaryota</taxon>
        <taxon>Fungi</taxon>
        <taxon>Dikarya</taxon>
        <taxon>Basidiomycota</taxon>
        <taxon>Agaricomycotina</taxon>
        <taxon>Agaricomycetes</taxon>
        <taxon>Agaricomycetidae</taxon>
        <taxon>Agaricales</taxon>
        <taxon>Agaricineae</taxon>
        <taxon>Strophariaceae</taxon>
        <taxon>Agrocybe</taxon>
    </lineage>
</organism>
<evidence type="ECO:0000259" key="2">
    <source>
        <dbReference type="Pfam" id="PF01926"/>
    </source>
</evidence>
<name>A0A9W8MRS6_9AGAR</name>
<protein>
    <recommendedName>
        <fullName evidence="2">G domain-containing protein</fullName>
    </recommendedName>
</protein>
<sequence length="316" mass="34997">MHNNSREEQADAQPVHGAHNDGCEEQNGAVCPLDTLPASHVQAGDPPVRTLSTVSTPNIIVFGETGTGKSSLINMLAGQSIAGVSNRALGGTFSSTPHDITLNGAPYRIWDTAGLNEGDHGSVPADVALGNLRTLVGNMSDGINLLVVLHARDALPIICQGKVPIVIVITGLENESPMETWWDENHEELEKYEIKVDGHACVTATRGKRGIFEEEFKESQEKVQDLIIKTYSKTPWKADRERWWMDIIQKMQEYKDKYNRREDTDMVLVDQSSRSPVVEGWTMLRPEEWLGTLLNCMRSVKEFCFGKGTHNADMGL</sequence>
<dbReference type="PROSITE" id="PS00675">
    <property type="entry name" value="SIGMA54_INTERACT_1"/>
    <property type="match status" value="1"/>
</dbReference>
<feature type="domain" description="G" evidence="2">
    <location>
        <begin position="59"/>
        <end position="119"/>
    </location>
</feature>
<accession>A0A9W8MRS6</accession>
<dbReference type="InterPro" id="IPR027417">
    <property type="entry name" value="P-loop_NTPase"/>
</dbReference>
<comment type="caution">
    <text evidence="3">The sequence shown here is derived from an EMBL/GenBank/DDBJ whole genome shotgun (WGS) entry which is preliminary data.</text>
</comment>
<feature type="region of interest" description="Disordered" evidence="1">
    <location>
        <begin position="1"/>
        <end position="26"/>
    </location>
</feature>
<dbReference type="EMBL" id="JANKHO010002124">
    <property type="protein sequence ID" value="KAJ3494496.1"/>
    <property type="molecule type" value="Genomic_DNA"/>
</dbReference>
<keyword evidence="4" id="KW-1185">Reference proteome</keyword>
<evidence type="ECO:0000256" key="1">
    <source>
        <dbReference type="SAM" id="MobiDB-lite"/>
    </source>
</evidence>
<dbReference type="Pfam" id="PF01926">
    <property type="entry name" value="MMR_HSR1"/>
    <property type="match status" value="1"/>
</dbReference>